<dbReference type="SMART" id="SM00257">
    <property type="entry name" value="LysM"/>
    <property type="match status" value="1"/>
</dbReference>
<protein>
    <submittedName>
        <fullName evidence="2">LysM domain-containing protein</fullName>
    </submittedName>
</protein>
<comment type="caution">
    <text evidence="2">The sequence shown here is derived from an EMBL/GenBank/DDBJ whole genome shotgun (WGS) entry which is preliminary data.</text>
</comment>
<dbReference type="Proteomes" id="UP000182089">
    <property type="component" value="Unassembled WGS sequence"/>
</dbReference>
<dbReference type="SUPFAM" id="SSF54106">
    <property type="entry name" value="LysM domain"/>
    <property type="match status" value="1"/>
</dbReference>
<feature type="domain" description="LysM" evidence="1">
    <location>
        <begin position="41"/>
        <end position="85"/>
    </location>
</feature>
<evidence type="ECO:0000313" key="2">
    <source>
        <dbReference type="EMBL" id="SEM48209.1"/>
    </source>
</evidence>
<name>A0ABY1AA74_9LACO</name>
<dbReference type="Gene3D" id="3.10.350.10">
    <property type="entry name" value="LysM domain"/>
    <property type="match status" value="1"/>
</dbReference>
<proteinExistence type="predicted"/>
<accession>A0ABY1AA74</accession>
<dbReference type="Pfam" id="PF01476">
    <property type="entry name" value="LysM"/>
    <property type="match status" value="1"/>
</dbReference>
<dbReference type="InterPro" id="IPR018392">
    <property type="entry name" value="LysM"/>
</dbReference>
<organism evidence="2 3">
    <name type="scientific">Ligilactobacillus ruminis</name>
    <dbReference type="NCBI Taxonomy" id="1623"/>
    <lineage>
        <taxon>Bacteria</taxon>
        <taxon>Bacillati</taxon>
        <taxon>Bacillota</taxon>
        <taxon>Bacilli</taxon>
        <taxon>Lactobacillales</taxon>
        <taxon>Lactobacillaceae</taxon>
        <taxon>Ligilactobacillus</taxon>
    </lineage>
</organism>
<sequence>MTVENTQALADQSAYLNVLRQAGQLANVTSSQAQKFSDTMQKIQVKAGDTVSQLASEYGTTTARIVQANNLADPNFIMTGQSLLIPGKDTVLKTANTATKATQTIASSSASTSSATSINNNESQVEAEARAWIVQRESGGSYTARNGKYIGKYQLDQSYLNGDYSAANQEKVANNYVKQRYGSWANAKKHWEAFNWY</sequence>
<dbReference type="EMBL" id="FOCC01000003">
    <property type="protein sequence ID" value="SEM48209.1"/>
    <property type="molecule type" value="Genomic_DNA"/>
</dbReference>
<evidence type="ECO:0000259" key="1">
    <source>
        <dbReference type="PROSITE" id="PS51782"/>
    </source>
</evidence>
<gene>
    <name evidence="2" type="ORF">SAMN05216431_10382</name>
</gene>
<dbReference type="PROSITE" id="PS51782">
    <property type="entry name" value="LYSM"/>
    <property type="match status" value="1"/>
</dbReference>
<dbReference type="InterPro" id="IPR036779">
    <property type="entry name" value="LysM_dom_sf"/>
</dbReference>
<dbReference type="CDD" id="cd00118">
    <property type="entry name" value="LysM"/>
    <property type="match status" value="1"/>
</dbReference>
<reference evidence="2 3" key="1">
    <citation type="submission" date="2016-10" db="EMBL/GenBank/DDBJ databases">
        <authorList>
            <person name="Varghese N."/>
            <person name="Submissions S."/>
        </authorList>
    </citation>
    <scope>NUCLEOTIDE SEQUENCE [LARGE SCALE GENOMIC DNA]</scope>
    <source>
        <strain evidence="2 3">WC1T17</strain>
    </source>
</reference>
<evidence type="ECO:0000313" key="3">
    <source>
        <dbReference type="Proteomes" id="UP000182089"/>
    </source>
</evidence>